<feature type="compositionally biased region" description="Polar residues" evidence="1">
    <location>
        <begin position="138"/>
        <end position="149"/>
    </location>
</feature>
<keyword evidence="3" id="KW-1185">Reference proteome</keyword>
<organism evidence="2 3">
    <name type="scientific">Dryococelus australis</name>
    <dbReference type="NCBI Taxonomy" id="614101"/>
    <lineage>
        <taxon>Eukaryota</taxon>
        <taxon>Metazoa</taxon>
        <taxon>Ecdysozoa</taxon>
        <taxon>Arthropoda</taxon>
        <taxon>Hexapoda</taxon>
        <taxon>Insecta</taxon>
        <taxon>Pterygota</taxon>
        <taxon>Neoptera</taxon>
        <taxon>Polyneoptera</taxon>
        <taxon>Phasmatodea</taxon>
        <taxon>Verophasmatodea</taxon>
        <taxon>Anareolatae</taxon>
        <taxon>Phasmatidae</taxon>
        <taxon>Eurycanthinae</taxon>
        <taxon>Dryococelus</taxon>
    </lineage>
</organism>
<evidence type="ECO:0000313" key="3">
    <source>
        <dbReference type="Proteomes" id="UP001159363"/>
    </source>
</evidence>
<proteinExistence type="predicted"/>
<evidence type="ECO:0000313" key="2">
    <source>
        <dbReference type="EMBL" id="KAJ8871496.1"/>
    </source>
</evidence>
<name>A0ABQ9GHM1_9NEOP</name>
<protein>
    <submittedName>
        <fullName evidence="2">Uncharacterized protein</fullName>
    </submittedName>
</protein>
<gene>
    <name evidence="2" type="ORF">PR048_027818</name>
</gene>
<dbReference type="EMBL" id="JARBHB010000012">
    <property type="protein sequence ID" value="KAJ8871496.1"/>
    <property type="molecule type" value="Genomic_DNA"/>
</dbReference>
<feature type="region of interest" description="Disordered" evidence="1">
    <location>
        <begin position="126"/>
        <end position="149"/>
    </location>
</feature>
<sequence>MGRAYLLQSICADTQRLHHAHFRHSIRQQTSCLRILCTCKHSWRHCCTTTRLDTLTKTGRASHTSSVCLRRARFNPRPGHSSKWESWRTMQLVGGFSRGSHVSPALHSGTAPFGSQDLAKISQLNSRPHTAKREAGGVTNSGVSDQQESGLQYSGEIWTDLNI</sequence>
<accession>A0ABQ9GHM1</accession>
<reference evidence="2 3" key="1">
    <citation type="submission" date="2023-02" db="EMBL/GenBank/DDBJ databases">
        <title>LHISI_Scaffold_Assembly.</title>
        <authorList>
            <person name="Stuart O.P."/>
            <person name="Cleave R."/>
            <person name="Magrath M.J.L."/>
            <person name="Mikheyev A.S."/>
        </authorList>
    </citation>
    <scope>NUCLEOTIDE SEQUENCE [LARGE SCALE GENOMIC DNA]</scope>
    <source>
        <strain evidence="2">Daus_M_001</strain>
        <tissue evidence="2">Leg muscle</tissue>
    </source>
</reference>
<evidence type="ECO:0000256" key="1">
    <source>
        <dbReference type="SAM" id="MobiDB-lite"/>
    </source>
</evidence>
<dbReference type="Proteomes" id="UP001159363">
    <property type="component" value="Chromosome 11"/>
</dbReference>
<comment type="caution">
    <text evidence="2">The sequence shown here is derived from an EMBL/GenBank/DDBJ whole genome shotgun (WGS) entry which is preliminary data.</text>
</comment>